<name>A0A345HAQ5_9FLAO</name>
<accession>A0A345HAQ5</accession>
<keyword evidence="1" id="KW-0812">Transmembrane</keyword>
<dbReference type="KEGG" id="fat:DVK85_05225"/>
<sequence>MSGKTDTLVAMVAGAAIGAVVGILFAPDEGSKTRKRIKEGYDSKKDELHDKLHELSEQVKGKFGSSKEDLEVGIDRLVANVEEKTDDVIATLEKKLQELKAATK</sequence>
<keyword evidence="1" id="KW-0472">Membrane</keyword>
<evidence type="ECO:0000256" key="1">
    <source>
        <dbReference type="SAM" id="Phobius"/>
    </source>
</evidence>
<dbReference type="Gene3D" id="1.20.120.20">
    <property type="entry name" value="Apolipoprotein"/>
    <property type="match status" value="1"/>
</dbReference>
<dbReference type="InterPro" id="IPR024623">
    <property type="entry name" value="YtxH"/>
</dbReference>
<gene>
    <name evidence="2" type="ORF">DVK85_05225</name>
</gene>
<dbReference type="RefSeq" id="WP_114677425.1">
    <property type="nucleotide sequence ID" value="NZ_CP031188.1"/>
</dbReference>
<protein>
    <submittedName>
        <fullName evidence="2">YtxH domain-containing protein</fullName>
    </submittedName>
</protein>
<dbReference type="OrthoDB" id="598035at2"/>
<dbReference type="PANTHER" id="PTHR35792">
    <property type="entry name" value="GENERAL STRESS PROTEIN"/>
    <property type="match status" value="1"/>
</dbReference>
<feature type="transmembrane region" description="Helical" evidence="1">
    <location>
        <begin position="6"/>
        <end position="26"/>
    </location>
</feature>
<keyword evidence="1" id="KW-1133">Transmembrane helix</keyword>
<dbReference type="Proteomes" id="UP000253951">
    <property type="component" value="Chromosome"/>
</dbReference>
<dbReference type="Pfam" id="PF12732">
    <property type="entry name" value="YtxH"/>
    <property type="match status" value="1"/>
</dbReference>
<dbReference type="AlphaFoldDB" id="A0A345HAQ5"/>
<keyword evidence="3" id="KW-1185">Reference proteome</keyword>
<reference evidence="2 3" key="1">
    <citation type="submission" date="2018-07" db="EMBL/GenBank/DDBJ databases">
        <title>Complete genome sequence of Flavobacterium arcticum type strain SM1502T.</title>
        <authorList>
            <person name="Li Y."/>
            <person name="Li D.-D."/>
        </authorList>
    </citation>
    <scope>NUCLEOTIDE SEQUENCE [LARGE SCALE GENOMIC DNA]</scope>
    <source>
        <strain evidence="2 3">SM1502</strain>
    </source>
</reference>
<evidence type="ECO:0000313" key="2">
    <source>
        <dbReference type="EMBL" id="AXG73665.1"/>
    </source>
</evidence>
<dbReference type="PANTHER" id="PTHR35792:SF2">
    <property type="entry name" value="GENERAL STRESS PROTEIN"/>
    <property type="match status" value="1"/>
</dbReference>
<evidence type="ECO:0000313" key="3">
    <source>
        <dbReference type="Proteomes" id="UP000253951"/>
    </source>
</evidence>
<organism evidence="2 3">
    <name type="scientific">Flavobacterium arcticum</name>
    <dbReference type="NCBI Taxonomy" id="1784713"/>
    <lineage>
        <taxon>Bacteria</taxon>
        <taxon>Pseudomonadati</taxon>
        <taxon>Bacteroidota</taxon>
        <taxon>Flavobacteriia</taxon>
        <taxon>Flavobacteriales</taxon>
        <taxon>Flavobacteriaceae</taxon>
        <taxon>Flavobacterium</taxon>
    </lineage>
</organism>
<proteinExistence type="predicted"/>
<dbReference type="InterPro" id="IPR052928">
    <property type="entry name" value="Desiccation-related_membrane"/>
</dbReference>
<dbReference type="EMBL" id="CP031188">
    <property type="protein sequence ID" value="AXG73665.1"/>
    <property type="molecule type" value="Genomic_DNA"/>
</dbReference>